<name>D6SK00_9BACT</name>
<evidence type="ECO:0000259" key="3">
    <source>
        <dbReference type="Pfam" id="PF09394"/>
    </source>
</evidence>
<accession>D6SK00</accession>
<feature type="domain" description="Proteinase inhibitor I42 chagasin" evidence="3">
    <location>
        <begin position="30"/>
        <end position="86"/>
    </location>
</feature>
<sequence length="88" mass="10261">MQKGRDLIQPPPAPPWLRRGVYTVPVIYTEHSFEQIQEAEEMVGSGGMEYYRYRALQEGKTEIKMIYGQHWDGGYKNPAWVFNVKVDP</sequence>
<keyword evidence="2" id="KW-0789">Thiol protease inhibitor</keyword>
<dbReference type="SUPFAM" id="SSF141066">
    <property type="entry name" value="ICP-like"/>
    <property type="match status" value="1"/>
</dbReference>
<evidence type="ECO:0000313" key="5">
    <source>
        <dbReference type="Proteomes" id="UP000005496"/>
    </source>
</evidence>
<dbReference type="EMBL" id="ACJN02000001">
    <property type="protein sequence ID" value="EFI36203.1"/>
    <property type="molecule type" value="Genomic_DNA"/>
</dbReference>
<reference evidence="4" key="1">
    <citation type="submission" date="2010-05" db="EMBL/GenBank/DDBJ databases">
        <title>The draft genome of Desulfonatronospira thiodismutans ASO3-1.</title>
        <authorList>
            <consortium name="US DOE Joint Genome Institute (JGI-PGF)"/>
            <person name="Lucas S."/>
            <person name="Copeland A."/>
            <person name="Lapidus A."/>
            <person name="Cheng J.-F."/>
            <person name="Bruce D."/>
            <person name="Goodwin L."/>
            <person name="Pitluck S."/>
            <person name="Chertkov O."/>
            <person name="Brettin T."/>
            <person name="Detter J.C."/>
            <person name="Han C."/>
            <person name="Land M.L."/>
            <person name="Hauser L."/>
            <person name="Kyrpides N."/>
            <person name="Mikhailova N."/>
            <person name="Muyzer G."/>
            <person name="Woyke T."/>
        </authorList>
    </citation>
    <scope>NUCLEOTIDE SEQUENCE [LARGE SCALE GENOMIC DNA]</scope>
    <source>
        <strain evidence="4">ASO3-1</strain>
    </source>
</reference>
<evidence type="ECO:0000313" key="4">
    <source>
        <dbReference type="EMBL" id="EFI36203.1"/>
    </source>
</evidence>
<organism evidence="4 5">
    <name type="scientific">Desulfonatronospira thiodismutans ASO3-1</name>
    <dbReference type="NCBI Taxonomy" id="555779"/>
    <lineage>
        <taxon>Bacteria</taxon>
        <taxon>Pseudomonadati</taxon>
        <taxon>Thermodesulfobacteriota</taxon>
        <taxon>Desulfovibrionia</taxon>
        <taxon>Desulfovibrionales</taxon>
        <taxon>Desulfonatronovibrionaceae</taxon>
        <taxon>Desulfonatronospira</taxon>
    </lineage>
</organism>
<dbReference type="GO" id="GO:0004869">
    <property type="term" value="F:cysteine-type endopeptidase inhibitor activity"/>
    <property type="evidence" value="ECO:0007669"/>
    <property type="project" value="UniProtKB-KW"/>
</dbReference>
<dbReference type="InterPro" id="IPR036331">
    <property type="entry name" value="Chagasin-like_sf"/>
</dbReference>
<keyword evidence="5" id="KW-1185">Reference proteome</keyword>
<evidence type="ECO:0000256" key="1">
    <source>
        <dbReference type="ARBA" id="ARBA00022690"/>
    </source>
</evidence>
<dbReference type="Pfam" id="PF09394">
    <property type="entry name" value="Inhibitor_I42"/>
    <property type="match status" value="1"/>
</dbReference>
<evidence type="ECO:0000256" key="2">
    <source>
        <dbReference type="ARBA" id="ARBA00022704"/>
    </source>
</evidence>
<comment type="caution">
    <text evidence="4">The sequence shown here is derived from an EMBL/GenBank/DDBJ whole genome shotgun (WGS) entry which is preliminary data.</text>
</comment>
<dbReference type="AlphaFoldDB" id="D6SK00"/>
<protein>
    <submittedName>
        <fullName evidence="4">Proteinase inhibitor I42, chagasin</fullName>
    </submittedName>
</protein>
<dbReference type="Gene3D" id="2.60.40.2020">
    <property type="match status" value="1"/>
</dbReference>
<keyword evidence="1" id="KW-0646">Protease inhibitor</keyword>
<dbReference type="Proteomes" id="UP000005496">
    <property type="component" value="Unassembled WGS sequence"/>
</dbReference>
<gene>
    <name evidence="4" type="ORF">Dthio_PD3660</name>
</gene>
<proteinExistence type="predicted"/>
<dbReference type="InterPro" id="IPR018990">
    <property type="entry name" value="Prot_inh_I42_chagasin"/>
</dbReference>